<proteinExistence type="predicted"/>
<dbReference type="Proteomes" id="UP001157034">
    <property type="component" value="Unassembled WGS sequence"/>
</dbReference>
<reference evidence="2" key="1">
    <citation type="journal article" date="2019" name="Int. J. Syst. Evol. Microbiol.">
        <title>The Global Catalogue of Microorganisms (GCM) 10K type strain sequencing project: providing services to taxonomists for standard genome sequencing and annotation.</title>
        <authorList>
            <consortium name="The Broad Institute Genomics Platform"/>
            <consortium name="The Broad Institute Genome Sequencing Center for Infectious Disease"/>
            <person name="Wu L."/>
            <person name="Ma J."/>
        </authorList>
    </citation>
    <scope>NUCLEOTIDE SEQUENCE [LARGE SCALE GENOMIC DNA]</scope>
    <source>
        <strain evidence="2">NBRC 108894</strain>
    </source>
</reference>
<keyword evidence="2" id="KW-1185">Reference proteome</keyword>
<protein>
    <recommendedName>
        <fullName evidence="3">Secreted protein</fullName>
    </recommendedName>
</protein>
<organism evidence="1 2">
    <name type="scientific">Pseudolysinimonas kribbensis</name>
    <dbReference type="NCBI Taxonomy" id="433641"/>
    <lineage>
        <taxon>Bacteria</taxon>
        <taxon>Bacillati</taxon>
        <taxon>Actinomycetota</taxon>
        <taxon>Actinomycetes</taxon>
        <taxon>Micrococcales</taxon>
        <taxon>Microbacteriaceae</taxon>
        <taxon>Pseudolysinimonas</taxon>
    </lineage>
</organism>
<sequence length="69" mass="7240">MSVCSLLTTSGGAFVFSCGSASSVPGTRMNPYDRMLESSGWVTENGMIWLFAPTFTRMSPPGCTSAPPA</sequence>
<accession>A0ABQ6JZB6</accession>
<name>A0ABQ6JZB6_9MICO</name>
<dbReference type="EMBL" id="BSVB01000001">
    <property type="protein sequence ID" value="GMA93660.1"/>
    <property type="molecule type" value="Genomic_DNA"/>
</dbReference>
<evidence type="ECO:0000313" key="2">
    <source>
        <dbReference type="Proteomes" id="UP001157034"/>
    </source>
</evidence>
<evidence type="ECO:0000313" key="1">
    <source>
        <dbReference type="EMBL" id="GMA93660.1"/>
    </source>
</evidence>
<comment type="caution">
    <text evidence="1">The sequence shown here is derived from an EMBL/GenBank/DDBJ whole genome shotgun (WGS) entry which is preliminary data.</text>
</comment>
<evidence type="ECO:0008006" key="3">
    <source>
        <dbReference type="Google" id="ProtNLM"/>
    </source>
</evidence>
<gene>
    <name evidence="1" type="ORF">GCM10025881_04840</name>
</gene>